<dbReference type="RefSeq" id="WP_343164406.1">
    <property type="nucleotide sequence ID" value="NZ_JBHRSV010000016.1"/>
</dbReference>
<evidence type="ECO:0000313" key="4">
    <source>
        <dbReference type="Proteomes" id="UP001595379"/>
    </source>
</evidence>
<proteinExistence type="predicted"/>
<comment type="caution">
    <text evidence="3">The sequence shown here is derived from an EMBL/GenBank/DDBJ whole genome shotgun (WGS) entry which is preliminary data.</text>
</comment>
<dbReference type="EMBL" id="JBHRSV010000016">
    <property type="protein sequence ID" value="MFC2926086.1"/>
    <property type="molecule type" value="Genomic_DNA"/>
</dbReference>
<keyword evidence="4" id="KW-1185">Reference proteome</keyword>
<dbReference type="Proteomes" id="UP001595379">
    <property type="component" value="Unassembled WGS sequence"/>
</dbReference>
<feature type="domain" description="SnoaL-like" evidence="2">
    <location>
        <begin position="30"/>
        <end position="145"/>
    </location>
</feature>
<dbReference type="InterPro" id="IPR032710">
    <property type="entry name" value="NTF2-like_dom_sf"/>
</dbReference>
<protein>
    <submittedName>
        <fullName evidence="3">Nuclear transport factor 2 family protein</fullName>
    </submittedName>
</protein>
<organism evidence="3 4">
    <name type="scientific">Hyphobacterium vulgare</name>
    <dbReference type="NCBI Taxonomy" id="1736751"/>
    <lineage>
        <taxon>Bacteria</taxon>
        <taxon>Pseudomonadati</taxon>
        <taxon>Pseudomonadota</taxon>
        <taxon>Alphaproteobacteria</taxon>
        <taxon>Maricaulales</taxon>
        <taxon>Maricaulaceae</taxon>
        <taxon>Hyphobacterium</taxon>
    </lineage>
</organism>
<feature type="chain" id="PRO_5047066789" evidence="1">
    <location>
        <begin position="21"/>
        <end position="163"/>
    </location>
</feature>
<evidence type="ECO:0000256" key="1">
    <source>
        <dbReference type="SAM" id="SignalP"/>
    </source>
</evidence>
<dbReference type="InterPro" id="IPR037401">
    <property type="entry name" value="SnoaL-like"/>
</dbReference>
<reference evidence="4" key="1">
    <citation type="journal article" date="2019" name="Int. J. Syst. Evol. Microbiol.">
        <title>The Global Catalogue of Microorganisms (GCM) 10K type strain sequencing project: providing services to taxonomists for standard genome sequencing and annotation.</title>
        <authorList>
            <consortium name="The Broad Institute Genomics Platform"/>
            <consortium name="The Broad Institute Genome Sequencing Center for Infectious Disease"/>
            <person name="Wu L."/>
            <person name="Ma J."/>
        </authorList>
    </citation>
    <scope>NUCLEOTIDE SEQUENCE [LARGE SCALE GENOMIC DNA]</scope>
    <source>
        <strain evidence="4">KCTC 52487</strain>
    </source>
</reference>
<accession>A0ABV6ZX76</accession>
<feature type="signal peptide" evidence="1">
    <location>
        <begin position="1"/>
        <end position="20"/>
    </location>
</feature>
<dbReference type="SUPFAM" id="SSF54427">
    <property type="entry name" value="NTF2-like"/>
    <property type="match status" value="1"/>
</dbReference>
<dbReference type="Gene3D" id="3.10.450.50">
    <property type="match status" value="1"/>
</dbReference>
<sequence>MLRTILISAALALTGTSALAQETREAETVARAYMDAYSRVDWDAMAALMSEDIIFADTTATGTDDPQGIVTEGREAFLEMLRGFEAQYHPIELGFVWDTVFASNETVVFIGHVNALYPTEDPAQHFRWRSQQVAAVTVRDGIVIAHRDFANYPGAEQGLVPVE</sequence>
<keyword evidence="1" id="KW-0732">Signal</keyword>
<evidence type="ECO:0000259" key="2">
    <source>
        <dbReference type="Pfam" id="PF12680"/>
    </source>
</evidence>
<dbReference type="Pfam" id="PF12680">
    <property type="entry name" value="SnoaL_2"/>
    <property type="match status" value="1"/>
</dbReference>
<name>A0ABV6ZX76_9PROT</name>
<evidence type="ECO:0000313" key="3">
    <source>
        <dbReference type="EMBL" id="MFC2926086.1"/>
    </source>
</evidence>
<gene>
    <name evidence="3" type="ORF">ACFOOR_08205</name>
</gene>